<proteinExistence type="predicted"/>
<name>A0ABP5HJA2_9ACTN</name>
<dbReference type="RefSeq" id="WP_344529250.1">
    <property type="nucleotide sequence ID" value="NZ_BAAAPE010000008.1"/>
</dbReference>
<keyword evidence="4" id="KW-1185">Reference proteome</keyword>
<evidence type="ECO:0000256" key="1">
    <source>
        <dbReference type="SAM" id="MobiDB-lite"/>
    </source>
</evidence>
<reference evidence="4" key="1">
    <citation type="journal article" date="2019" name="Int. J. Syst. Evol. Microbiol.">
        <title>The Global Catalogue of Microorganisms (GCM) 10K type strain sequencing project: providing services to taxonomists for standard genome sequencing and annotation.</title>
        <authorList>
            <consortium name="The Broad Institute Genomics Platform"/>
            <consortium name="The Broad Institute Genome Sequencing Center for Infectious Disease"/>
            <person name="Wu L."/>
            <person name="Ma J."/>
        </authorList>
    </citation>
    <scope>NUCLEOTIDE SEQUENCE [LARGE SCALE GENOMIC DNA]</scope>
    <source>
        <strain evidence="4">JCM 15478</strain>
    </source>
</reference>
<comment type="caution">
    <text evidence="3">The sequence shown here is derived from an EMBL/GenBank/DDBJ whole genome shotgun (WGS) entry which is preliminary data.</text>
</comment>
<feature type="transmembrane region" description="Helical" evidence="2">
    <location>
        <begin position="22"/>
        <end position="42"/>
    </location>
</feature>
<dbReference type="Proteomes" id="UP001500016">
    <property type="component" value="Unassembled WGS sequence"/>
</dbReference>
<feature type="region of interest" description="Disordered" evidence="1">
    <location>
        <begin position="1"/>
        <end position="22"/>
    </location>
</feature>
<feature type="region of interest" description="Disordered" evidence="1">
    <location>
        <begin position="135"/>
        <end position="160"/>
    </location>
</feature>
<feature type="region of interest" description="Disordered" evidence="1">
    <location>
        <begin position="416"/>
        <end position="466"/>
    </location>
</feature>
<sequence>MSTDLSPEPEERPGPQRRRRQLSVVSVAAAVLLAGGGGAYWASVASDGGGDDTSAGDAPTPPRLTLDGNTLGTQEAARSDKGGPGIAPGEPMGPRALKAAADLPDGPDSAAVHRTDRRATEAQVKELAKALKLDGTPEKKKDHWEVKASGEEKPGAPMLGVNLRDEGPEWAYMSQGAATGRCATPAPGQEHLRGGQKPGGAPQCLPGPGAGEGDPVSESKAKDAVRPVLKTLGLEDAALDTRTTGGAVRMVTAEPRVEGKATHGWESTFLVGKDGRIMHAMGDWGDSDKGAEYPVMSASQTLNELNKARQKGGGVSVQCAAPDMGNPERPQPAVALEQHDFVPGPPCGSGSPAGPAGPGKKKGPEKVVGAEFGYAMQASKGKPVLVPSWIYDVRRPDGKGTYPVAYPAVEPKFLKPSDSVSAPGEKPAPGGSGAPSPSTPGSGTEKPGGGGIGTGGGSGGGSQAVNSYEADGKKLKLTFWGGVCDTYEAKADESGSKVKITLTSKPKDPEKKVCVKIAKRMTTEVTLDKALGDRKVVDARDGDVVPRR</sequence>
<feature type="compositionally biased region" description="Low complexity" evidence="1">
    <location>
        <begin position="42"/>
        <end position="58"/>
    </location>
</feature>
<feature type="compositionally biased region" description="Low complexity" evidence="1">
    <location>
        <begin position="421"/>
        <end position="445"/>
    </location>
</feature>
<evidence type="ECO:0000313" key="4">
    <source>
        <dbReference type="Proteomes" id="UP001500016"/>
    </source>
</evidence>
<evidence type="ECO:0000313" key="3">
    <source>
        <dbReference type="EMBL" id="GAA2078899.1"/>
    </source>
</evidence>
<keyword evidence="2" id="KW-0812">Transmembrane</keyword>
<feature type="compositionally biased region" description="Basic and acidic residues" evidence="1">
    <location>
        <begin position="135"/>
        <end position="154"/>
    </location>
</feature>
<organism evidence="3 4">
    <name type="scientific">Streptomyces albiaxialis</name>
    <dbReference type="NCBI Taxonomy" id="329523"/>
    <lineage>
        <taxon>Bacteria</taxon>
        <taxon>Bacillati</taxon>
        <taxon>Actinomycetota</taxon>
        <taxon>Actinomycetes</taxon>
        <taxon>Kitasatosporales</taxon>
        <taxon>Streptomycetaceae</taxon>
        <taxon>Streptomyces</taxon>
    </lineage>
</organism>
<protein>
    <submittedName>
        <fullName evidence="3">Membrane protein</fullName>
    </submittedName>
</protein>
<evidence type="ECO:0000256" key="2">
    <source>
        <dbReference type="SAM" id="Phobius"/>
    </source>
</evidence>
<feature type="region of interest" description="Disordered" evidence="1">
    <location>
        <begin position="42"/>
        <end position="119"/>
    </location>
</feature>
<feature type="region of interest" description="Disordered" evidence="1">
    <location>
        <begin position="338"/>
        <end position="364"/>
    </location>
</feature>
<dbReference type="EMBL" id="BAAAPE010000008">
    <property type="protein sequence ID" value="GAA2078899.1"/>
    <property type="molecule type" value="Genomic_DNA"/>
</dbReference>
<feature type="region of interest" description="Disordered" evidence="1">
    <location>
        <begin position="183"/>
        <end position="224"/>
    </location>
</feature>
<keyword evidence="2" id="KW-1133">Transmembrane helix</keyword>
<gene>
    <name evidence="3" type="ORF">GCM10009801_36120</name>
</gene>
<feature type="compositionally biased region" description="Gly residues" evidence="1">
    <location>
        <begin position="446"/>
        <end position="462"/>
    </location>
</feature>
<keyword evidence="2" id="KW-0472">Membrane</keyword>
<accession>A0ABP5HJA2</accession>